<dbReference type="AlphaFoldDB" id="A0A9D4GV73"/>
<comment type="caution">
    <text evidence="2">The sequence shown here is derived from an EMBL/GenBank/DDBJ whole genome shotgun (WGS) entry which is preliminary data.</text>
</comment>
<dbReference type="EMBL" id="JAIWYP010000005">
    <property type="protein sequence ID" value="KAH3822418.1"/>
    <property type="molecule type" value="Genomic_DNA"/>
</dbReference>
<gene>
    <name evidence="2" type="ORF">DPMN_124196</name>
</gene>
<keyword evidence="1" id="KW-0732">Signal</keyword>
<organism evidence="2 3">
    <name type="scientific">Dreissena polymorpha</name>
    <name type="common">Zebra mussel</name>
    <name type="synonym">Mytilus polymorpha</name>
    <dbReference type="NCBI Taxonomy" id="45954"/>
    <lineage>
        <taxon>Eukaryota</taxon>
        <taxon>Metazoa</taxon>
        <taxon>Spiralia</taxon>
        <taxon>Lophotrochozoa</taxon>
        <taxon>Mollusca</taxon>
        <taxon>Bivalvia</taxon>
        <taxon>Autobranchia</taxon>
        <taxon>Heteroconchia</taxon>
        <taxon>Euheterodonta</taxon>
        <taxon>Imparidentia</taxon>
        <taxon>Neoheterodontei</taxon>
        <taxon>Myida</taxon>
        <taxon>Dreissenoidea</taxon>
        <taxon>Dreissenidae</taxon>
        <taxon>Dreissena</taxon>
    </lineage>
</organism>
<proteinExistence type="predicted"/>
<protein>
    <submittedName>
        <fullName evidence="2">Uncharacterized protein</fullName>
    </submittedName>
</protein>
<reference evidence="2" key="2">
    <citation type="submission" date="2020-11" db="EMBL/GenBank/DDBJ databases">
        <authorList>
            <person name="McCartney M.A."/>
            <person name="Auch B."/>
            <person name="Kono T."/>
            <person name="Mallez S."/>
            <person name="Becker A."/>
            <person name="Gohl D.M."/>
            <person name="Silverstein K.A.T."/>
            <person name="Koren S."/>
            <person name="Bechman K.B."/>
            <person name="Herman A."/>
            <person name="Abrahante J.E."/>
            <person name="Garbe J."/>
        </authorList>
    </citation>
    <scope>NUCLEOTIDE SEQUENCE</scope>
    <source>
        <strain evidence="2">Duluth1</strain>
        <tissue evidence="2">Whole animal</tissue>
    </source>
</reference>
<dbReference type="Proteomes" id="UP000828390">
    <property type="component" value="Unassembled WGS sequence"/>
</dbReference>
<evidence type="ECO:0000313" key="3">
    <source>
        <dbReference type="Proteomes" id="UP000828390"/>
    </source>
</evidence>
<name>A0A9D4GV73_DREPO</name>
<evidence type="ECO:0000256" key="1">
    <source>
        <dbReference type="SAM" id="SignalP"/>
    </source>
</evidence>
<keyword evidence="3" id="KW-1185">Reference proteome</keyword>
<sequence length="240" mass="27724">MLIATMCVSFKVLVLIVYEKIVARKDRQTDGQTPEITTISPRFSKSLQSPLPRYAALKYVLGNTRSNVIHVRVGSIERAKQVIEQIEPAFNRLMEVAEGVGGPVLRVCEYISRTWIHGSVWRPLNWCVFREEVRTNNDLEGWHRRINARACSANLGLYKLANLLREESETVDLHIRLVSQHLLTKIRRKKYVTIHGRLHQAWDDYEEEKLTTTELLRIISHINAHQPSTAVHHMLDDDEA</sequence>
<accession>A0A9D4GV73</accession>
<feature type="chain" id="PRO_5039303662" evidence="1">
    <location>
        <begin position="24"/>
        <end position="240"/>
    </location>
</feature>
<evidence type="ECO:0000313" key="2">
    <source>
        <dbReference type="EMBL" id="KAH3822418.1"/>
    </source>
</evidence>
<feature type="signal peptide" evidence="1">
    <location>
        <begin position="1"/>
        <end position="23"/>
    </location>
</feature>
<reference evidence="2" key="1">
    <citation type="journal article" date="2019" name="bioRxiv">
        <title>The Genome of the Zebra Mussel, Dreissena polymorpha: A Resource for Invasive Species Research.</title>
        <authorList>
            <person name="McCartney M.A."/>
            <person name="Auch B."/>
            <person name="Kono T."/>
            <person name="Mallez S."/>
            <person name="Zhang Y."/>
            <person name="Obille A."/>
            <person name="Becker A."/>
            <person name="Abrahante J.E."/>
            <person name="Garbe J."/>
            <person name="Badalamenti J.P."/>
            <person name="Herman A."/>
            <person name="Mangelson H."/>
            <person name="Liachko I."/>
            <person name="Sullivan S."/>
            <person name="Sone E.D."/>
            <person name="Koren S."/>
            <person name="Silverstein K.A.T."/>
            <person name="Beckman K.B."/>
            <person name="Gohl D.M."/>
        </authorList>
    </citation>
    <scope>NUCLEOTIDE SEQUENCE</scope>
    <source>
        <strain evidence="2">Duluth1</strain>
        <tissue evidence="2">Whole animal</tissue>
    </source>
</reference>